<evidence type="ECO:0000313" key="4">
    <source>
        <dbReference type="EMBL" id="KJV08668.1"/>
    </source>
</evidence>
<dbReference type="GO" id="GO:0008483">
    <property type="term" value="F:transaminase activity"/>
    <property type="evidence" value="ECO:0007669"/>
    <property type="project" value="UniProtKB-KW"/>
</dbReference>
<comment type="similarity">
    <text evidence="3">Belongs to the class-III pyridoxal-phosphate-dependent aminotransferase family.</text>
</comment>
<dbReference type="RefSeq" id="WP_045776801.1">
    <property type="nucleotide sequence ID" value="NZ_LAJY01000493.1"/>
</dbReference>
<feature type="non-terminal residue" evidence="4">
    <location>
        <position position="1"/>
    </location>
</feature>
<organism evidence="4 5">
    <name type="scientific">Elstera litoralis</name>
    <dbReference type="NCBI Taxonomy" id="552518"/>
    <lineage>
        <taxon>Bacteria</taxon>
        <taxon>Pseudomonadati</taxon>
        <taxon>Pseudomonadota</taxon>
        <taxon>Alphaproteobacteria</taxon>
        <taxon>Rhodospirillales</taxon>
        <taxon>Rhodospirillaceae</taxon>
        <taxon>Elstera</taxon>
    </lineage>
</organism>
<dbReference type="AlphaFoldDB" id="A0A0F3IQ49"/>
<dbReference type="InterPro" id="IPR015422">
    <property type="entry name" value="PyrdxlP-dep_Trfase_small"/>
</dbReference>
<evidence type="ECO:0000256" key="1">
    <source>
        <dbReference type="ARBA" id="ARBA00001933"/>
    </source>
</evidence>
<dbReference type="Gene3D" id="3.40.640.10">
    <property type="entry name" value="Type I PLP-dependent aspartate aminotransferase-like (Major domain)"/>
    <property type="match status" value="1"/>
</dbReference>
<dbReference type="InterPro" id="IPR015424">
    <property type="entry name" value="PyrdxlP-dep_Trfase"/>
</dbReference>
<dbReference type="Pfam" id="PF00202">
    <property type="entry name" value="Aminotran_3"/>
    <property type="match status" value="1"/>
</dbReference>
<dbReference type="InterPro" id="IPR015421">
    <property type="entry name" value="PyrdxlP-dep_Trfase_major"/>
</dbReference>
<dbReference type="PATRIC" id="fig|552518.3.peg.3179"/>
<evidence type="ECO:0000256" key="2">
    <source>
        <dbReference type="ARBA" id="ARBA00022898"/>
    </source>
</evidence>
<dbReference type="PANTHER" id="PTHR43713:SF3">
    <property type="entry name" value="GLUTAMATE-1-SEMIALDEHYDE 2,1-AMINOMUTASE 1, CHLOROPLASTIC-RELATED"/>
    <property type="match status" value="1"/>
</dbReference>
<sequence>LFLTHGQDGRVWDVDGNEYVDMISSLMPIVLGYRDADVDYAIRNQLTRGISFSLPTTLEQELARVLCDIIPSAEMVRFGKNGSDATSAAIRMARAYTGRDRVIVCGYHGWQDWYIGATARNKGVPSAVQNLTTMVPYNDLEAFDKVFTGHPGEIACVIMETANVTEPKPGFLQGVKDLAHKHGALLVFDEIITGFRFALGGAQSLFGVTPDLSCFGKAMANGMPLSAVVGRRDVMMEMEKIFYSGTFGGEALSLAASLATIDKLKREAVIPRLWSLGADLAEDVNALIEKHELGHVFGLVGFAPWKVLVVQDHANIRKEAIKTMFLTEMLARGVLLNASHNVCWTHNATDMARTRQAWDGALVAVKQGLTSGTLIEQLKAPIIEPIFKVR</sequence>
<dbReference type="PROSITE" id="PS00600">
    <property type="entry name" value="AA_TRANSFER_CLASS_3"/>
    <property type="match status" value="1"/>
</dbReference>
<dbReference type="SUPFAM" id="SSF53383">
    <property type="entry name" value="PLP-dependent transferases"/>
    <property type="match status" value="1"/>
</dbReference>
<evidence type="ECO:0000313" key="5">
    <source>
        <dbReference type="Proteomes" id="UP000033774"/>
    </source>
</evidence>
<protein>
    <submittedName>
        <fullName evidence="4">Aminotransferase class III</fullName>
    </submittedName>
</protein>
<comment type="cofactor">
    <cofactor evidence="1">
        <name>pyridoxal 5'-phosphate</name>
        <dbReference type="ChEBI" id="CHEBI:597326"/>
    </cofactor>
</comment>
<proteinExistence type="inferred from homology"/>
<dbReference type="GO" id="GO:0030170">
    <property type="term" value="F:pyridoxal phosphate binding"/>
    <property type="evidence" value="ECO:0007669"/>
    <property type="project" value="InterPro"/>
</dbReference>
<keyword evidence="4" id="KW-0808">Transferase</keyword>
<dbReference type="PANTHER" id="PTHR43713">
    <property type="entry name" value="GLUTAMATE-1-SEMIALDEHYDE 2,1-AMINOMUTASE"/>
    <property type="match status" value="1"/>
</dbReference>
<dbReference type="EMBL" id="LAJY01000493">
    <property type="protein sequence ID" value="KJV08668.1"/>
    <property type="molecule type" value="Genomic_DNA"/>
</dbReference>
<gene>
    <name evidence="4" type="ORF">VZ95_16305</name>
</gene>
<reference evidence="4 5" key="1">
    <citation type="submission" date="2015-03" db="EMBL/GenBank/DDBJ databases">
        <title>Draft genome sequence of Elstera litoralis.</title>
        <authorList>
            <person name="Rahalkar M.C."/>
            <person name="Dhakephalkar P.K."/>
            <person name="Pore S.D."/>
            <person name="Arora P."/>
            <person name="Kapse N.G."/>
            <person name="Pandit P.S."/>
        </authorList>
    </citation>
    <scope>NUCLEOTIDE SEQUENCE [LARGE SCALE GENOMIC DNA]</scope>
    <source>
        <strain evidence="4 5">Dia-1</strain>
    </source>
</reference>
<keyword evidence="4" id="KW-0032">Aminotransferase</keyword>
<dbReference type="Gene3D" id="3.90.1150.10">
    <property type="entry name" value="Aspartate Aminotransferase, domain 1"/>
    <property type="match status" value="1"/>
</dbReference>
<dbReference type="Proteomes" id="UP000033774">
    <property type="component" value="Unassembled WGS sequence"/>
</dbReference>
<dbReference type="InterPro" id="IPR005814">
    <property type="entry name" value="Aminotrans_3"/>
</dbReference>
<name>A0A0F3IQ49_9PROT</name>
<keyword evidence="2 3" id="KW-0663">Pyridoxal phosphate</keyword>
<comment type="caution">
    <text evidence="4">The sequence shown here is derived from an EMBL/GenBank/DDBJ whole genome shotgun (WGS) entry which is preliminary data.</text>
</comment>
<evidence type="ECO:0000256" key="3">
    <source>
        <dbReference type="RuleBase" id="RU003560"/>
    </source>
</evidence>
<accession>A0A0F3IQ49</accession>
<dbReference type="InterPro" id="IPR049704">
    <property type="entry name" value="Aminotrans_3_PPA_site"/>
</dbReference>
<dbReference type="CDD" id="cd00610">
    <property type="entry name" value="OAT_like"/>
    <property type="match status" value="1"/>
</dbReference>
<keyword evidence="5" id="KW-1185">Reference proteome</keyword>